<evidence type="ECO:0000256" key="5">
    <source>
        <dbReference type="SAM" id="Phobius"/>
    </source>
</evidence>
<dbReference type="PANTHER" id="PTHR20855:SF3">
    <property type="entry name" value="LD03007P"/>
    <property type="match status" value="1"/>
</dbReference>
<dbReference type="Proteomes" id="UP001152604">
    <property type="component" value="Unassembled WGS sequence"/>
</dbReference>
<evidence type="ECO:0000256" key="3">
    <source>
        <dbReference type="ARBA" id="ARBA00022989"/>
    </source>
</evidence>
<organism evidence="6 7">
    <name type="scientific">Mesorhizobium ventifaucium</name>
    <dbReference type="NCBI Taxonomy" id="666020"/>
    <lineage>
        <taxon>Bacteria</taxon>
        <taxon>Pseudomonadati</taxon>
        <taxon>Pseudomonadota</taxon>
        <taxon>Alphaproteobacteria</taxon>
        <taxon>Hyphomicrobiales</taxon>
        <taxon>Phyllobacteriaceae</taxon>
        <taxon>Mesorhizobium</taxon>
    </lineage>
</organism>
<evidence type="ECO:0000256" key="2">
    <source>
        <dbReference type="ARBA" id="ARBA00022692"/>
    </source>
</evidence>
<evidence type="ECO:0000256" key="1">
    <source>
        <dbReference type="ARBA" id="ARBA00004141"/>
    </source>
</evidence>
<accession>A0ABM9DD67</accession>
<protein>
    <submittedName>
        <fullName evidence="6">Hemolysin III, novel hemolytic factor</fullName>
    </submittedName>
</protein>
<reference evidence="6" key="1">
    <citation type="submission" date="2022-03" db="EMBL/GenBank/DDBJ databases">
        <authorList>
            <person name="Brunel B."/>
        </authorList>
    </citation>
    <scope>NUCLEOTIDE SEQUENCE</scope>
    <source>
        <strain evidence="6">STM4922sample</strain>
    </source>
</reference>
<feature type="transmembrane region" description="Helical" evidence="5">
    <location>
        <begin position="180"/>
        <end position="201"/>
    </location>
</feature>
<dbReference type="Pfam" id="PF03006">
    <property type="entry name" value="HlyIII"/>
    <property type="match status" value="1"/>
</dbReference>
<dbReference type="PANTHER" id="PTHR20855">
    <property type="entry name" value="ADIPOR/PROGESTIN RECEPTOR-RELATED"/>
    <property type="match status" value="1"/>
</dbReference>
<feature type="transmembrane region" description="Helical" evidence="5">
    <location>
        <begin position="124"/>
        <end position="147"/>
    </location>
</feature>
<feature type="transmembrane region" description="Helical" evidence="5">
    <location>
        <begin position="64"/>
        <end position="87"/>
    </location>
</feature>
<dbReference type="EMBL" id="CAKXZS010000002">
    <property type="protein sequence ID" value="CAH2394494.1"/>
    <property type="molecule type" value="Genomic_DNA"/>
</dbReference>
<comment type="caution">
    <text evidence="6">The sequence shown here is derived from an EMBL/GenBank/DDBJ whole genome shotgun (WGS) entry which is preliminary data.</text>
</comment>
<proteinExistence type="predicted"/>
<keyword evidence="3 5" id="KW-1133">Transmembrane helix</keyword>
<keyword evidence="2 5" id="KW-0812">Transmembrane</keyword>
<dbReference type="InterPro" id="IPR004254">
    <property type="entry name" value="AdipoR/HlyIII-related"/>
</dbReference>
<keyword evidence="4 5" id="KW-0472">Membrane</keyword>
<sequence>MTHIGPKSQIEIPQIEIPFMGRWHYSRAEMIADGIVHAVGIVLAIAAGSTLLALAAFHAGPVEYIAAAFYVISLLTVLSVSLAYNLWPVSSPAKWILRRFDHAAIYLLIAATYTPFLAQLDGSPLAISVIVLVWVAAAIGIAIKVVLPGRFDRLAIVFYLAIGWSGIVVVEPLVQTLPTTSIALIVAGGIVYSCGVIFFAWKGLRFHNALWHGFVVTGAGLHLAAMADCLVINRL</sequence>
<feature type="transmembrane region" description="Helical" evidence="5">
    <location>
        <begin position="213"/>
        <end position="233"/>
    </location>
</feature>
<evidence type="ECO:0000313" key="6">
    <source>
        <dbReference type="EMBL" id="CAH2394494.1"/>
    </source>
</evidence>
<comment type="subcellular location">
    <subcellularLocation>
        <location evidence="1">Membrane</location>
        <topology evidence="1">Multi-pass membrane protein</topology>
    </subcellularLocation>
</comment>
<evidence type="ECO:0000256" key="4">
    <source>
        <dbReference type="ARBA" id="ARBA00023136"/>
    </source>
</evidence>
<gene>
    <name evidence="6" type="ORF">MES4922_100083</name>
</gene>
<keyword evidence="7" id="KW-1185">Reference proteome</keyword>
<dbReference type="RefSeq" id="WP_254022906.1">
    <property type="nucleotide sequence ID" value="NZ_CAKXZS010000002.1"/>
</dbReference>
<evidence type="ECO:0000313" key="7">
    <source>
        <dbReference type="Proteomes" id="UP001152604"/>
    </source>
</evidence>
<feature type="transmembrane region" description="Helical" evidence="5">
    <location>
        <begin position="154"/>
        <end position="174"/>
    </location>
</feature>
<name>A0ABM9DD67_9HYPH</name>
<feature type="transmembrane region" description="Helical" evidence="5">
    <location>
        <begin position="35"/>
        <end position="58"/>
    </location>
</feature>
<feature type="transmembrane region" description="Helical" evidence="5">
    <location>
        <begin position="99"/>
        <end position="118"/>
    </location>
</feature>